<protein>
    <submittedName>
        <fullName evidence="2">Uncharacterized protein</fullName>
    </submittedName>
</protein>
<feature type="region of interest" description="Disordered" evidence="1">
    <location>
        <begin position="1"/>
        <end position="34"/>
    </location>
</feature>
<organism evidence="2">
    <name type="scientific">viral metagenome</name>
    <dbReference type="NCBI Taxonomy" id="1070528"/>
    <lineage>
        <taxon>unclassified sequences</taxon>
        <taxon>metagenomes</taxon>
        <taxon>organismal metagenomes</taxon>
    </lineage>
</organism>
<evidence type="ECO:0000313" key="2">
    <source>
        <dbReference type="EMBL" id="QHU36229.1"/>
    </source>
</evidence>
<sequence length="52" mass="6308">MLRLRRKHNTKHSTKHSTKHNTKHSTKKKTQKKHFFYQIKSNNINIIHTTIS</sequence>
<dbReference type="EMBL" id="MN740633">
    <property type="protein sequence ID" value="QHU36229.1"/>
    <property type="molecule type" value="Genomic_DNA"/>
</dbReference>
<proteinExistence type="predicted"/>
<reference evidence="2" key="1">
    <citation type="journal article" date="2020" name="Nature">
        <title>Giant virus diversity and host interactions through global metagenomics.</title>
        <authorList>
            <person name="Schulz F."/>
            <person name="Roux S."/>
            <person name="Paez-Espino D."/>
            <person name="Jungbluth S."/>
            <person name="Walsh D.A."/>
            <person name="Denef V.J."/>
            <person name="McMahon K.D."/>
            <person name="Konstantinidis K.T."/>
            <person name="Eloe-Fadrosh E.A."/>
            <person name="Kyrpides N.C."/>
            <person name="Woyke T."/>
        </authorList>
    </citation>
    <scope>NUCLEOTIDE SEQUENCE</scope>
    <source>
        <strain evidence="2">GVMAG-S-1035124-57</strain>
    </source>
</reference>
<name>A0A6C0LZM3_9ZZZZ</name>
<accession>A0A6C0LZM3</accession>
<dbReference type="AlphaFoldDB" id="A0A6C0LZM3"/>
<evidence type="ECO:0000256" key="1">
    <source>
        <dbReference type="SAM" id="MobiDB-lite"/>
    </source>
</evidence>